<proteinExistence type="predicted"/>
<evidence type="ECO:0000313" key="2">
    <source>
        <dbReference type="EMBL" id="ALE02609.1"/>
    </source>
</evidence>
<keyword evidence="1" id="KW-0472">Membrane</keyword>
<keyword evidence="1" id="KW-0812">Transmembrane</keyword>
<organism evidence="2 3">
    <name type="scientific">Candidatus Pseudothioglobus singularis PS1</name>
    <dbReference type="NCBI Taxonomy" id="1125411"/>
    <lineage>
        <taxon>Bacteria</taxon>
        <taxon>Pseudomonadati</taxon>
        <taxon>Pseudomonadota</taxon>
        <taxon>Gammaproteobacteria</taxon>
        <taxon>Candidatus Pseudothioglobaceae</taxon>
        <taxon>Candidatus Pseudothioglobus</taxon>
    </lineage>
</organism>
<accession>A0A0M4LR61</accession>
<evidence type="ECO:0008006" key="4">
    <source>
        <dbReference type="Google" id="ProtNLM"/>
    </source>
</evidence>
<protein>
    <recommendedName>
        <fullName evidence="4">Lipoprotein</fullName>
    </recommendedName>
</protein>
<evidence type="ECO:0000313" key="3">
    <source>
        <dbReference type="Proteomes" id="UP000068905"/>
    </source>
</evidence>
<gene>
    <name evidence="2" type="ORF">W908_01045</name>
</gene>
<reference evidence="2 3" key="1">
    <citation type="journal article" date="2015" name="Genome Announc.">
        <title>Genome Sequence of 'Candidatus Thioglobus singularis' Strain PS1, a Mixotroph from the SUP05 Clade of Marine Gammaproteobacteria.</title>
        <authorList>
            <person name="Marshall K.T."/>
            <person name="Morris R.M."/>
        </authorList>
    </citation>
    <scope>NUCLEOTIDE SEQUENCE [LARGE SCALE GENOMIC DNA]</scope>
    <source>
        <strain evidence="2 3">PS1</strain>
    </source>
</reference>
<dbReference type="KEGG" id="tsn:W908_01045"/>
<dbReference type="Proteomes" id="UP000068905">
    <property type="component" value="Chromosome"/>
</dbReference>
<dbReference type="InterPro" id="IPR016875">
    <property type="entry name" value="UCP028200"/>
</dbReference>
<sequence length="308" mass="36849">MNLISHVSLFYYCDQRFKHKSKVCFIKFVLPMKLLIKKLLLFSLIFLVGCSSTTFVYNRIDFLLPWYLESYVDLNREQKQDLKELLIPFFKWHREEELPSYVAIIEDLELTLDSSLAFESISEITNDVEESWFRLEDRMLLWAIPMTRDLSEKQIDGFIQTMETKTEQRENEYLSRNLLTYQNDNYKRLRKNLRRFMGGLNKDQLDLIATASKKMIRVDSQWIDNRKALIEKLKVILKRGDGWELALENITHRDDLVAQNYRKTYAHNISVNQNLLIEILNSRTDKQDLKLRTQLSRYKTDINNLIKQ</sequence>
<evidence type="ECO:0000256" key="1">
    <source>
        <dbReference type="SAM" id="Phobius"/>
    </source>
</evidence>
<dbReference type="PIRSF" id="PIRSF028200">
    <property type="entry name" value="UCP028200"/>
    <property type="match status" value="1"/>
</dbReference>
<feature type="transmembrane region" description="Helical" evidence="1">
    <location>
        <begin position="39"/>
        <end position="57"/>
    </location>
</feature>
<keyword evidence="1" id="KW-1133">Transmembrane helix</keyword>
<dbReference type="STRING" id="1125411.W908_01045"/>
<dbReference type="AlphaFoldDB" id="A0A0M4LR61"/>
<keyword evidence="3" id="KW-1185">Reference proteome</keyword>
<name>A0A0M4LR61_9GAMM</name>
<dbReference type="EMBL" id="CP006911">
    <property type="protein sequence ID" value="ALE02609.1"/>
    <property type="molecule type" value="Genomic_DNA"/>
</dbReference>
<dbReference type="Pfam" id="PF19795">
    <property type="entry name" value="DUF6279"/>
    <property type="match status" value="1"/>
</dbReference>